<evidence type="ECO:0000313" key="3">
    <source>
        <dbReference type="Proteomes" id="UP000256964"/>
    </source>
</evidence>
<reference evidence="2 3" key="1">
    <citation type="journal article" date="2018" name="Biotechnol. Biofuels">
        <title>Integrative visual omics of the white-rot fungus Polyporus brumalis exposes the biotechnological potential of its oxidative enzymes for delignifying raw plant biomass.</title>
        <authorList>
            <person name="Miyauchi S."/>
            <person name="Rancon A."/>
            <person name="Drula E."/>
            <person name="Hage H."/>
            <person name="Chaduli D."/>
            <person name="Favel A."/>
            <person name="Grisel S."/>
            <person name="Henrissat B."/>
            <person name="Herpoel-Gimbert I."/>
            <person name="Ruiz-Duenas F.J."/>
            <person name="Chevret D."/>
            <person name="Hainaut M."/>
            <person name="Lin J."/>
            <person name="Wang M."/>
            <person name="Pangilinan J."/>
            <person name="Lipzen A."/>
            <person name="Lesage-Meessen L."/>
            <person name="Navarro D."/>
            <person name="Riley R."/>
            <person name="Grigoriev I.V."/>
            <person name="Zhou S."/>
            <person name="Raouche S."/>
            <person name="Rosso M.N."/>
        </authorList>
    </citation>
    <scope>NUCLEOTIDE SEQUENCE [LARGE SCALE GENOMIC DNA]</scope>
    <source>
        <strain evidence="2 3">BRFM 1820</strain>
    </source>
</reference>
<feature type="region of interest" description="Disordered" evidence="1">
    <location>
        <begin position="167"/>
        <end position="190"/>
    </location>
</feature>
<sequence>MQQRTDGCPGLSRSAVFRLRGRVLVHSLLGCTSDGAGVCPSPAEGRIQSSQASAANDYNRQLLPATPPAATPSCDVGVGAQGCHSQWRFPSASARSGVLTSLAASGAGQQEANEFVVRVHSDAAARHVPGRASCVSRRIQYQYTGCSSRTNNSRQVARFSLIDTPASTSTPFAPIEKHRQRKAAQPRRTV</sequence>
<dbReference type="AlphaFoldDB" id="A0A371D7B2"/>
<keyword evidence="3" id="KW-1185">Reference proteome</keyword>
<feature type="compositionally biased region" description="Basic residues" evidence="1">
    <location>
        <begin position="178"/>
        <end position="190"/>
    </location>
</feature>
<evidence type="ECO:0000256" key="1">
    <source>
        <dbReference type="SAM" id="MobiDB-lite"/>
    </source>
</evidence>
<protein>
    <submittedName>
        <fullName evidence="2">Uncharacterized protein</fullName>
    </submittedName>
</protein>
<dbReference type="EMBL" id="KZ857411">
    <property type="protein sequence ID" value="RDX48431.1"/>
    <property type="molecule type" value="Genomic_DNA"/>
</dbReference>
<organism evidence="2 3">
    <name type="scientific">Lentinus brumalis</name>
    <dbReference type="NCBI Taxonomy" id="2498619"/>
    <lineage>
        <taxon>Eukaryota</taxon>
        <taxon>Fungi</taxon>
        <taxon>Dikarya</taxon>
        <taxon>Basidiomycota</taxon>
        <taxon>Agaricomycotina</taxon>
        <taxon>Agaricomycetes</taxon>
        <taxon>Polyporales</taxon>
        <taxon>Polyporaceae</taxon>
        <taxon>Lentinus</taxon>
    </lineage>
</organism>
<name>A0A371D7B2_9APHY</name>
<gene>
    <name evidence="2" type="ORF">OH76DRAFT_653143</name>
</gene>
<proteinExistence type="predicted"/>
<evidence type="ECO:0000313" key="2">
    <source>
        <dbReference type="EMBL" id="RDX48431.1"/>
    </source>
</evidence>
<dbReference type="Proteomes" id="UP000256964">
    <property type="component" value="Unassembled WGS sequence"/>
</dbReference>
<accession>A0A371D7B2</accession>